<dbReference type="EMBL" id="JAQNDN010000010">
    <property type="protein sequence ID" value="MDC0669871.1"/>
    <property type="molecule type" value="Genomic_DNA"/>
</dbReference>
<keyword evidence="7 8" id="KW-0472">Membrane</keyword>
<keyword evidence="6" id="KW-0406">Ion transport</keyword>
<comment type="subcellular location">
    <subcellularLocation>
        <location evidence="1">Membrane</location>
        <topology evidence="1">Multi-pass membrane protein</topology>
    </subcellularLocation>
</comment>
<dbReference type="InterPro" id="IPR050794">
    <property type="entry name" value="CPA2_transporter"/>
</dbReference>
<keyword evidence="12" id="KW-1185">Reference proteome</keyword>
<proteinExistence type="inferred from homology"/>
<feature type="domain" description="UspA" evidence="9">
    <location>
        <begin position="525"/>
        <end position="598"/>
    </location>
</feature>
<evidence type="ECO:0000259" key="10">
    <source>
        <dbReference type="Pfam" id="PF00999"/>
    </source>
</evidence>
<gene>
    <name evidence="11" type="ORF">POL58_19105</name>
</gene>
<evidence type="ECO:0000313" key="11">
    <source>
        <dbReference type="EMBL" id="MDC0669871.1"/>
    </source>
</evidence>
<keyword evidence="4 8" id="KW-0812">Transmembrane</keyword>
<dbReference type="InterPro" id="IPR006153">
    <property type="entry name" value="Cation/H_exchanger_TM"/>
</dbReference>
<feature type="transmembrane region" description="Helical" evidence="8">
    <location>
        <begin position="62"/>
        <end position="81"/>
    </location>
</feature>
<feature type="domain" description="Cation/H+ exchanger transmembrane" evidence="10">
    <location>
        <begin position="46"/>
        <end position="435"/>
    </location>
</feature>
<reference evidence="11 12" key="1">
    <citation type="submission" date="2022-11" db="EMBL/GenBank/DDBJ databases">
        <title>Minimal conservation of predation-associated metabolite biosynthetic gene clusters underscores biosynthetic potential of Myxococcota including descriptions for ten novel species: Archangium lansinium sp. nov., Myxococcus landrumus sp. nov., Nannocystis bai.</title>
        <authorList>
            <person name="Ahearne A."/>
            <person name="Stevens C."/>
            <person name="Dowd S."/>
        </authorList>
    </citation>
    <scope>NUCLEOTIDE SEQUENCE [LARGE SCALE GENOMIC DNA]</scope>
    <source>
        <strain evidence="11 12">NCELM</strain>
    </source>
</reference>
<feature type="domain" description="UspA" evidence="9">
    <location>
        <begin position="618"/>
        <end position="746"/>
    </location>
</feature>
<feature type="transmembrane region" description="Helical" evidence="8">
    <location>
        <begin position="235"/>
        <end position="258"/>
    </location>
</feature>
<sequence length="750" mass="79683">MDLGTVAALLTEPAAQVGEAGQAVLKSLGHHAVFLLLLQLAVLLATARLLGEIMRKLKQPAVIGELAAGVLLGPSVLGALAPELQHYIFPRDQHQADLLSVVSWLGVLFLIIVTGLETDIGLIKRRGKSALLISSCGITIPLLAGATFGWYLPEIYLADPSKRLVFALFMAVSMSICAVPVIAKVLMDLKLIRRDIGQLILASAMTDDTVGWILLAVVAGLATAGQVDPLSVAEAVGGALVFLGVMLTVGVPIVARIISGVDRRIGGVNAQTSLVIALALGAAALTHQMGIEAVLGAFAVGILAGQAPRFRREVGHTLEVVTASFLAPIFFASAGVKVDLARLADPEVALVGLAVLGLACACKITGVYVGSWLARLSHWERLAMGFGMNARGAMEIVVATVGLGLGILTVELYSIIVMVAIVTSMMAPPMLRWALSRVKMGETEAKRLEAEAIAASSFVRQIRRVLLVSRHAHSVDLPAQIVGYLSHEQPIEATAVYARPQAVKSSWWQFWSRRGRRYAAVGARALERIARPLRLLKGSRPELKIISDADPAEQVLAEARRDYELLVLGEVQRGTESLFGPMADRIIHKAPCPTLIVREPAPGAVPGQPALYRLWSPKKILVPTVGTEYSKNAVELAAVLAASTKAEVTIIHISRTGSNDVDTARPHEIGAQIVAREAERAKKFGASVETVVIEGARPEEDIVRLAGQGNFDLIVLGSSLRAVSARAFFGHRVESVLKNAPCPVLLLSAG</sequence>
<evidence type="ECO:0000256" key="4">
    <source>
        <dbReference type="ARBA" id="ARBA00022692"/>
    </source>
</evidence>
<evidence type="ECO:0000256" key="8">
    <source>
        <dbReference type="SAM" id="Phobius"/>
    </source>
</evidence>
<dbReference type="Gene3D" id="3.40.50.620">
    <property type="entry name" value="HUPs"/>
    <property type="match status" value="2"/>
</dbReference>
<feature type="transmembrane region" description="Helical" evidence="8">
    <location>
        <begin position="317"/>
        <end position="336"/>
    </location>
</feature>
<feature type="transmembrane region" description="Helical" evidence="8">
    <location>
        <begin position="30"/>
        <end position="50"/>
    </location>
</feature>
<dbReference type="CDD" id="cd00293">
    <property type="entry name" value="USP-like"/>
    <property type="match status" value="1"/>
</dbReference>
<feature type="transmembrane region" description="Helical" evidence="8">
    <location>
        <begin position="164"/>
        <end position="187"/>
    </location>
</feature>
<evidence type="ECO:0000256" key="2">
    <source>
        <dbReference type="ARBA" id="ARBA00008791"/>
    </source>
</evidence>
<evidence type="ECO:0000256" key="3">
    <source>
        <dbReference type="ARBA" id="ARBA00022448"/>
    </source>
</evidence>
<feature type="transmembrane region" description="Helical" evidence="8">
    <location>
        <begin position="348"/>
        <end position="374"/>
    </location>
</feature>
<comment type="similarity">
    <text evidence="2">Belongs to the universal stress protein A family.</text>
</comment>
<keyword evidence="5 8" id="KW-1133">Transmembrane helix</keyword>
<protein>
    <submittedName>
        <fullName evidence="11">Cation:proton antiporter</fullName>
    </submittedName>
</protein>
<evidence type="ECO:0000256" key="1">
    <source>
        <dbReference type="ARBA" id="ARBA00004141"/>
    </source>
</evidence>
<dbReference type="InterPro" id="IPR006015">
    <property type="entry name" value="Universal_stress_UspA"/>
</dbReference>
<feature type="transmembrane region" description="Helical" evidence="8">
    <location>
        <begin position="265"/>
        <end position="283"/>
    </location>
</feature>
<evidence type="ECO:0000313" key="12">
    <source>
        <dbReference type="Proteomes" id="UP001217838"/>
    </source>
</evidence>
<comment type="caution">
    <text evidence="11">The sequence shown here is derived from an EMBL/GenBank/DDBJ whole genome shotgun (WGS) entry which is preliminary data.</text>
</comment>
<feature type="transmembrane region" description="Helical" evidence="8">
    <location>
        <begin position="101"/>
        <end position="123"/>
    </location>
</feature>
<evidence type="ECO:0000259" key="9">
    <source>
        <dbReference type="Pfam" id="PF00582"/>
    </source>
</evidence>
<dbReference type="InterPro" id="IPR038770">
    <property type="entry name" value="Na+/solute_symporter_sf"/>
</dbReference>
<feature type="transmembrane region" description="Helical" evidence="8">
    <location>
        <begin position="289"/>
        <end position="305"/>
    </location>
</feature>
<evidence type="ECO:0000256" key="7">
    <source>
        <dbReference type="ARBA" id="ARBA00023136"/>
    </source>
</evidence>
<feature type="transmembrane region" description="Helical" evidence="8">
    <location>
        <begin position="199"/>
        <end position="223"/>
    </location>
</feature>
<dbReference type="InterPro" id="IPR006016">
    <property type="entry name" value="UspA"/>
</dbReference>
<dbReference type="PRINTS" id="PR01438">
    <property type="entry name" value="UNVRSLSTRESS"/>
</dbReference>
<dbReference type="Proteomes" id="UP001217838">
    <property type="component" value="Unassembled WGS sequence"/>
</dbReference>
<dbReference type="Pfam" id="PF00999">
    <property type="entry name" value="Na_H_Exchanger"/>
    <property type="match status" value="1"/>
</dbReference>
<dbReference type="Pfam" id="PF00582">
    <property type="entry name" value="Usp"/>
    <property type="match status" value="2"/>
</dbReference>
<feature type="transmembrane region" description="Helical" evidence="8">
    <location>
        <begin position="412"/>
        <end position="431"/>
    </location>
</feature>
<dbReference type="Gene3D" id="1.20.1530.20">
    <property type="match status" value="1"/>
</dbReference>
<evidence type="ECO:0000256" key="6">
    <source>
        <dbReference type="ARBA" id="ARBA00023065"/>
    </source>
</evidence>
<evidence type="ECO:0000256" key="5">
    <source>
        <dbReference type="ARBA" id="ARBA00022989"/>
    </source>
</evidence>
<accession>A0ABT5B6X4</accession>
<dbReference type="PANTHER" id="PTHR32468">
    <property type="entry name" value="CATION/H + ANTIPORTER"/>
    <property type="match status" value="1"/>
</dbReference>
<dbReference type="PANTHER" id="PTHR32468:SF0">
    <property type="entry name" value="K(+)_H(+) ANTIPORTER 1"/>
    <property type="match status" value="1"/>
</dbReference>
<organism evidence="11 12">
    <name type="scientific">Nannocystis radixulma</name>
    <dbReference type="NCBI Taxonomy" id="2995305"/>
    <lineage>
        <taxon>Bacteria</taxon>
        <taxon>Pseudomonadati</taxon>
        <taxon>Myxococcota</taxon>
        <taxon>Polyangia</taxon>
        <taxon>Nannocystales</taxon>
        <taxon>Nannocystaceae</taxon>
        <taxon>Nannocystis</taxon>
    </lineage>
</organism>
<keyword evidence="3" id="KW-0813">Transport</keyword>
<name>A0ABT5B6X4_9BACT</name>
<dbReference type="RefSeq" id="WP_271999677.1">
    <property type="nucleotide sequence ID" value="NZ_JAQNDN010000010.1"/>
</dbReference>
<feature type="transmembrane region" description="Helical" evidence="8">
    <location>
        <begin position="130"/>
        <end position="152"/>
    </location>
</feature>
<dbReference type="InterPro" id="IPR014729">
    <property type="entry name" value="Rossmann-like_a/b/a_fold"/>
</dbReference>
<dbReference type="SUPFAM" id="SSF52402">
    <property type="entry name" value="Adenine nucleotide alpha hydrolases-like"/>
    <property type="match status" value="2"/>
</dbReference>